<dbReference type="InterPro" id="IPR005064">
    <property type="entry name" value="BUG"/>
</dbReference>
<feature type="signal peptide" evidence="2">
    <location>
        <begin position="1"/>
        <end position="29"/>
    </location>
</feature>
<dbReference type="InterPro" id="IPR042100">
    <property type="entry name" value="Bug_dom1"/>
</dbReference>
<dbReference type="Pfam" id="PF03401">
    <property type="entry name" value="TctC"/>
    <property type="match status" value="1"/>
</dbReference>
<keyword evidence="4" id="KW-1185">Reference proteome</keyword>
<dbReference type="EMBL" id="JAGIZA010000011">
    <property type="protein sequence ID" value="MBP0494594.1"/>
    <property type="molecule type" value="Genomic_DNA"/>
</dbReference>
<dbReference type="RefSeq" id="WP_209375342.1">
    <property type="nucleotide sequence ID" value="NZ_JAGIZA010000011.1"/>
</dbReference>
<gene>
    <name evidence="3" type="ORF">J5Y10_17555</name>
</gene>
<name>A0A940S716_9PROT</name>
<sequence>MIPTQPALGRRALAFGGLGLLTLSRTARAAEAWPTRPVTIVAPFTPGGPVDVLARVIAQGIQAAGSQTAVVDNRTGAQGNIGIDAVRRAAPDGNTLLLVPAGNLTINPTLMRDLTFDVARDFAPISLLATAPNVIVCANDLPVRTIPELVAFAKTQRDGLTYASPGVGSQLHLAGELLAQKTDMKMLHVPYRGSSQALTDVVSGNVQLLFTNLPATLAAIRGGQVRALALTTAARAPAAPEIPTLEELGVGGFDITSWYGLLAPKAVPGATQTAIYEAIRNVLHAPATRTALEAQGLTVTDEGLAEFGTRIRRETATWAEVIRSRNIQSGL</sequence>
<dbReference type="SUPFAM" id="SSF53850">
    <property type="entry name" value="Periplasmic binding protein-like II"/>
    <property type="match status" value="1"/>
</dbReference>
<dbReference type="Proteomes" id="UP000677537">
    <property type="component" value="Unassembled WGS sequence"/>
</dbReference>
<evidence type="ECO:0000313" key="4">
    <source>
        <dbReference type="Proteomes" id="UP000677537"/>
    </source>
</evidence>
<dbReference type="PANTHER" id="PTHR42928:SF5">
    <property type="entry name" value="BLR1237 PROTEIN"/>
    <property type="match status" value="1"/>
</dbReference>
<comment type="similarity">
    <text evidence="1">Belongs to the UPF0065 (bug) family.</text>
</comment>
<comment type="caution">
    <text evidence="3">The sequence shown here is derived from an EMBL/GenBank/DDBJ whole genome shotgun (WGS) entry which is preliminary data.</text>
</comment>
<evidence type="ECO:0000256" key="2">
    <source>
        <dbReference type="SAM" id="SignalP"/>
    </source>
</evidence>
<organism evidence="3 4">
    <name type="scientific">Roseomonas indoligenes</name>
    <dbReference type="NCBI Taxonomy" id="2820811"/>
    <lineage>
        <taxon>Bacteria</taxon>
        <taxon>Pseudomonadati</taxon>
        <taxon>Pseudomonadota</taxon>
        <taxon>Alphaproteobacteria</taxon>
        <taxon>Acetobacterales</taxon>
        <taxon>Roseomonadaceae</taxon>
        <taxon>Roseomonas</taxon>
    </lineage>
</organism>
<dbReference type="AlphaFoldDB" id="A0A940S716"/>
<dbReference type="Gene3D" id="3.40.190.10">
    <property type="entry name" value="Periplasmic binding protein-like II"/>
    <property type="match status" value="1"/>
</dbReference>
<protein>
    <submittedName>
        <fullName evidence="3">Tripartite tricarboxylate transporter substrate binding protein</fullName>
    </submittedName>
</protein>
<reference evidence="3" key="1">
    <citation type="submission" date="2021-03" db="EMBL/GenBank/DDBJ databases">
        <authorList>
            <person name="So Y."/>
        </authorList>
    </citation>
    <scope>NUCLEOTIDE SEQUENCE</scope>
    <source>
        <strain evidence="3">SG15</strain>
    </source>
</reference>
<proteinExistence type="inferred from homology"/>
<evidence type="ECO:0000256" key="1">
    <source>
        <dbReference type="ARBA" id="ARBA00006987"/>
    </source>
</evidence>
<dbReference type="PANTHER" id="PTHR42928">
    <property type="entry name" value="TRICARBOXYLATE-BINDING PROTEIN"/>
    <property type="match status" value="1"/>
</dbReference>
<dbReference type="PIRSF" id="PIRSF017082">
    <property type="entry name" value="YflP"/>
    <property type="match status" value="1"/>
</dbReference>
<dbReference type="Gene3D" id="3.40.190.150">
    <property type="entry name" value="Bordetella uptake gene, domain 1"/>
    <property type="match status" value="1"/>
</dbReference>
<evidence type="ECO:0000313" key="3">
    <source>
        <dbReference type="EMBL" id="MBP0494594.1"/>
    </source>
</evidence>
<keyword evidence="2" id="KW-0732">Signal</keyword>
<feature type="chain" id="PRO_5038117983" evidence="2">
    <location>
        <begin position="30"/>
        <end position="331"/>
    </location>
</feature>
<accession>A0A940S716</accession>